<sequence>MKLTPTTLGNRVESIDMLRGFALLGIFVANMLYFQLPYLYMDPFTWFSEPSDVAMFKGIKIFVEGSFYPIFAILFGYGVNMQYEKAAALGNPFAPIMARRFGIMLLFGLFHALFIWYGDILFTYALMGFIMIAFVRIPKKWMLPIASVLYIVPSGLTYVGLYYLNKMDPDALREGYANIQQIELSISAYAKGTYGEIFAFRFSEWIVYGLGSSLMAFFFILPLIMMGAGLSKWKVIERAGEMKGKIVGVTVVALAGGIWLKAIPFIGAPTIDAITLQMQFGGPILAAGYVGIMLLLCQIPLFRTVFRPVSKAGRMSLTTYITQSIIATTIFYAYGFGLYGKLDLATGTWIAVGVFAIQVIFAELWLSKFKMGPLEWVWRKATYGKKLPRINGQ</sequence>
<feature type="transmembrane region" description="Helical" evidence="1">
    <location>
        <begin position="61"/>
        <end position="81"/>
    </location>
</feature>
<feature type="transmembrane region" description="Helical" evidence="1">
    <location>
        <begin position="101"/>
        <end position="134"/>
    </location>
</feature>
<keyword evidence="1" id="KW-1133">Transmembrane helix</keyword>
<feature type="transmembrane region" description="Helical" evidence="1">
    <location>
        <begin position="347"/>
        <end position="366"/>
    </location>
</feature>
<feature type="transmembrane region" description="Helical" evidence="1">
    <location>
        <begin position="246"/>
        <end position="266"/>
    </location>
</feature>
<gene>
    <name evidence="3" type="ORF">H4683_002149</name>
</gene>
<evidence type="ECO:0000256" key="1">
    <source>
        <dbReference type="SAM" id="Phobius"/>
    </source>
</evidence>
<proteinExistence type="predicted"/>
<keyword evidence="1" id="KW-0812">Transmembrane</keyword>
<evidence type="ECO:0000313" key="4">
    <source>
        <dbReference type="Proteomes" id="UP000658225"/>
    </source>
</evidence>
<evidence type="ECO:0000313" key="3">
    <source>
        <dbReference type="EMBL" id="MBE1555050.1"/>
    </source>
</evidence>
<dbReference type="AlphaFoldDB" id="A0A927MI30"/>
<dbReference type="InterPro" id="IPR052529">
    <property type="entry name" value="Bact_Transport_Assoc"/>
</dbReference>
<keyword evidence="1" id="KW-0472">Membrane</keyword>
<organism evidence="3 4">
    <name type="scientific">Sporosarcina limicola</name>
    <dbReference type="NCBI Taxonomy" id="34101"/>
    <lineage>
        <taxon>Bacteria</taxon>
        <taxon>Bacillati</taxon>
        <taxon>Bacillota</taxon>
        <taxon>Bacilli</taxon>
        <taxon>Bacillales</taxon>
        <taxon>Caryophanaceae</taxon>
        <taxon>Sporosarcina</taxon>
    </lineage>
</organism>
<dbReference type="RefSeq" id="WP_225942026.1">
    <property type="nucleotide sequence ID" value="NZ_JADBEL010000010.1"/>
</dbReference>
<protein>
    <recommendedName>
        <fullName evidence="2">DUF418 domain-containing protein</fullName>
    </recommendedName>
</protein>
<feature type="transmembrane region" description="Helical" evidence="1">
    <location>
        <begin position="141"/>
        <end position="164"/>
    </location>
</feature>
<dbReference type="Pfam" id="PF04235">
    <property type="entry name" value="DUF418"/>
    <property type="match status" value="1"/>
</dbReference>
<comment type="caution">
    <text evidence="3">The sequence shown here is derived from an EMBL/GenBank/DDBJ whole genome shotgun (WGS) entry which is preliminary data.</text>
</comment>
<keyword evidence="4" id="KW-1185">Reference proteome</keyword>
<accession>A0A927MI30</accession>
<feature type="domain" description="DUF418" evidence="2">
    <location>
        <begin position="232"/>
        <end position="385"/>
    </location>
</feature>
<feature type="transmembrane region" description="Helical" evidence="1">
    <location>
        <begin position="20"/>
        <end position="40"/>
    </location>
</feature>
<dbReference type="InterPro" id="IPR007349">
    <property type="entry name" value="DUF418"/>
</dbReference>
<feature type="transmembrane region" description="Helical" evidence="1">
    <location>
        <begin position="286"/>
        <end position="305"/>
    </location>
</feature>
<reference evidence="3" key="1">
    <citation type="submission" date="2020-10" db="EMBL/GenBank/DDBJ databases">
        <title>Genomic Encyclopedia of Type Strains, Phase IV (KMG-IV): sequencing the most valuable type-strain genomes for metagenomic binning, comparative biology and taxonomic classification.</title>
        <authorList>
            <person name="Goeker M."/>
        </authorList>
    </citation>
    <scope>NUCLEOTIDE SEQUENCE</scope>
    <source>
        <strain evidence="3">DSM 13886</strain>
    </source>
</reference>
<evidence type="ECO:0000259" key="2">
    <source>
        <dbReference type="Pfam" id="PF04235"/>
    </source>
</evidence>
<name>A0A927MI30_9BACL</name>
<dbReference type="PANTHER" id="PTHR30590:SF2">
    <property type="entry name" value="INNER MEMBRANE PROTEIN"/>
    <property type="match status" value="1"/>
</dbReference>
<feature type="transmembrane region" description="Helical" evidence="1">
    <location>
        <begin position="317"/>
        <end position="335"/>
    </location>
</feature>
<dbReference type="PANTHER" id="PTHR30590">
    <property type="entry name" value="INNER MEMBRANE PROTEIN"/>
    <property type="match status" value="1"/>
</dbReference>
<dbReference type="Proteomes" id="UP000658225">
    <property type="component" value="Unassembled WGS sequence"/>
</dbReference>
<dbReference type="EMBL" id="JADBEL010000010">
    <property type="protein sequence ID" value="MBE1555050.1"/>
    <property type="molecule type" value="Genomic_DNA"/>
</dbReference>
<feature type="transmembrane region" description="Helical" evidence="1">
    <location>
        <begin position="205"/>
        <end position="225"/>
    </location>
</feature>